<dbReference type="Gene3D" id="3.20.20.70">
    <property type="entry name" value="Aldolase class I"/>
    <property type="match status" value="1"/>
</dbReference>
<dbReference type="Proteomes" id="UP001649381">
    <property type="component" value="Unassembled WGS sequence"/>
</dbReference>
<dbReference type="CDD" id="cd07944">
    <property type="entry name" value="DRE_TIM_HOA_like"/>
    <property type="match status" value="1"/>
</dbReference>
<dbReference type="Pfam" id="PF00682">
    <property type="entry name" value="HMGL-like"/>
    <property type="match status" value="1"/>
</dbReference>
<dbReference type="InterPro" id="IPR013785">
    <property type="entry name" value="Aldolase_TIM"/>
</dbReference>
<comment type="caution">
    <text evidence="3">The sequence shown here is derived from an EMBL/GenBank/DDBJ whole genome shotgun (WGS) entry which is preliminary data.</text>
</comment>
<reference evidence="3 4" key="1">
    <citation type="submission" date="2022-01" db="EMBL/GenBank/DDBJ databases">
        <title>Alkalihalobacillus sp. EGI L200015, a novel bacterium isolated from a salt lake sediment.</title>
        <authorList>
            <person name="Gao L."/>
            <person name="Fang B.-Z."/>
            <person name="Li W.-J."/>
        </authorList>
    </citation>
    <scope>NUCLEOTIDE SEQUENCE [LARGE SCALE GENOMIC DNA]</scope>
    <source>
        <strain evidence="3 4">KCTC 12718</strain>
    </source>
</reference>
<accession>A0ABS9GXL6</accession>
<evidence type="ECO:0000313" key="3">
    <source>
        <dbReference type="EMBL" id="MCF6137439.1"/>
    </source>
</evidence>
<proteinExistence type="predicted"/>
<keyword evidence="1" id="KW-0464">Manganese</keyword>
<name>A0ABS9GXL6_9BACL</name>
<sequence>MRNQKIIRTHLSLTCLHSLKVSNISTVKPQIIDCTIRDGGLVNLWNFSLEFVNKLYNALNEAGVEYMEIGYKNAKDLVNHDDAGPWRFCEESIIRSAVPTKKETKLSVMVDIGRFRLGDFLKQKESHIDMVRVACYESQMKEAIGAVNEFHKLGYETCLNIMAISTTNLSHLKDELNQINESYVDTVYIVDSFGSLYMDDISLISSVYQEYLPTKQIGIHAHNNLQLAFANTITGHQSGCSLLDSTVNGMGRAAGNCPTELLIGYLKPDYKLAPIFKAIEELLIPLKETEEWGYQVPYAISGQLNEHPREAITLRNSEKKDRYVSFYEKRTASNKIECHAVNS</sequence>
<gene>
    <name evidence="3" type="ORF">L2716_06830</name>
</gene>
<organism evidence="3 4">
    <name type="scientific">Pseudalkalibacillus berkeleyi</name>
    <dbReference type="NCBI Taxonomy" id="1069813"/>
    <lineage>
        <taxon>Bacteria</taxon>
        <taxon>Bacillati</taxon>
        <taxon>Bacillota</taxon>
        <taxon>Bacilli</taxon>
        <taxon>Bacillales</taxon>
        <taxon>Fictibacillaceae</taxon>
        <taxon>Pseudalkalibacillus</taxon>
    </lineage>
</organism>
<evidence type="ECO:0000313" key="4">
    <source>
        <dbReference type="Proteomes" id="UP001649381"/>
    </source>
</evidence>
<dbReference type="SUPFAM" id="SSF51569">
    <property type="entry name" value="Aldolase"/>
    <property type="match status" value="1"/>
</dbReference>
<evidence type="ECO:0000256" key="1">
    <source>
        <dbReference type="ARBA" id="ARBA00023211"/>
    </source>
</evidence>
<keyword evidence="4" id="KW-1185">Reference proteome</keyword>
<protein>
    <submittedName>
        <fullName evidence="3">Aldolase catalytic domain-containing protein</fullName>
    </submittedName>
</protein>
<dbReference type="InterPro" id="IPR050073">
    <property type="entry name" value="2-IPM_HCS-like"/>
</dbReference>
<evidence type="ECO:0000259" key="2">
    <source>
        <dbReference type="PROSITE" id="PS50991"/>
    </source>
</evidence>
<dbReference type="RefSeq" id="WP_236333032.1">
    <property type="nucleotide sequence ID" value="NZ_JAKIJS010000001.1"/>
</dbReference>
<dbReference type="PANTHER" id="PTHR10277:SF9">
    <property type="entry name" value="2-ISOPROPYLMALATE SYNTHASE 1, CHLOROPLASTIC-RELATED"/>
    <property type="match status" value="1"/>
</dbReference>
<dbReference type="InterPro" id="IPR000891">
    <property type="entry name" value="PYR_CT"/>
</dbReference>
<dbReference type="EMBL" id="JAKIJS010000001">
    <property type="protein sequence ID" value="MCF6137439.1"/>
    <property type="molecule type" value="Genomic_DNA"/>
</dbReference>
<dbReference type="PANTHER" id="PTHR10277">
    <property type="entry name" value="HOMOCITRATE SYNTHASE-RELATED"/>
    <property type="match status" value="1"/>
</dbReference>
<feature type="domain" description="Pyruvate carboxyltransferase" evidence="2">
    <location>
        <begin position="29"/>
        <end position="283"/>
    </location>
</feature>
<dbReference type="PROSITE" id="PS50991">
    <property type="entry name" value="PYR_CT"/>
    <property type="match status" value="1"/>
</dbReference>